<dbReference type="PANTHER" id="PTHR22748:SF11">
    <property type="entry name" value="OS07G0184032 PROTEIN"/>
    <property type="match status" value="1"/>
</dbReference>
<accession>K7MR52</accession>
<proteinExistence type="predicted"/>
<dbReference type="GO" id="GO:0005634">
    <property type="term" value="C:nucleus"/>
    <property type="evidence" value="ECO:0000318"/>
    <property type="project" value="GO_Central"/>
</dbReference>
<dbReference type="Proteomes" id="UP000008827">
    <property type="component" value="Chromosome 18"/>
</dbReference>
<dbReference type="InterPro" id="IPR004808">
    <property type="entry name" value="AP_endonuc_1"/>
</dbReference>
<dbReference type="HOGENOM" id="CLU_1312074_0_0_1"/>
<evidence type="ECO:0000313" key="7">
    <source>
        <dbReference type="Proteomes" id="UP000008827"/>
    </source>
</evidence>
<dbReference type="OMA" id="RINTRGP"/>
<evidence type="ECO:0000256" key="2">
    <source>
        <dbReference type="ARBA" id="ARBA00022723"/>
    </source>
</evidence>
<protein>
    <recommendedName>
        <fullName evidence="8">Endonuclease/exonuclease/phosphatase domain-containing protein</fullName>
    </recommendedName>
</protein>
<dbReference type="Gramene" id="KRG98898">
    <property type="protein sequence ID" value="KRG98898"/>
    <property type="gene ID" value="GLYMA_18G105700"/>
</dbReference>
<dbReference type="SMR" id="K7MR52"/>
<keyword evidence="2" id="KW-0479">Metal-binding</keyword>
<dbReference type="InParanoid" id="K7MR52"/>
<reference evidence="5" key="3">
    <citation type="submission" date="2018-07" db="EMBL/GenBank/DDBJ databases">
        <title>WGS assembly of Glycine max.</title>
        <authorList>
            <person name="Schmutz J."/>
            <person name="Cannon S."/>
            <person name="Schlueter J."/>
            <person name="Ma J."/>
            <person name="Mitros T."/>
            <person name="Nelson W."/>
            <person name="Hyten D."/>
            <person name="Song Q."/>
            <person name="Thelen J."/>
            <person name="Cheng J."/>
            <person name="Xu D."/>
            <person name="Hellsten U."/>
            <person name="May G."/>
            <person name="Yu Y."/>
            <person name="Sakurai T."/>
            <person name="Umezawa T."/>
            <person name="Bhattacharyya M."/>
            <person name="Sandhu D."/>
            <person name="Valliyodan B."/>
            <person name="Lindquist E."/>
            <person name="Peto M."/>
            <person name="Grant D."/>
            <person name="Shu S."/>
            <person name="Goodstein D."/>
            <person name="Barry K."/>
            <person name="Futrell-Griggs M."/>
            <person name="Abernathy B."/>
            <person name="Du J."/>
            <person name="Tian Z."/>
            <person name="Zhu L."/>
            <person name="Gill N."/>
            <person name="Joshi T."/>
            <person name="Libault M."/>
            <person name="Sethuraman A."/>
            <person name="Zhang X."/>
            <person name="Shinozaki K."/>
            <person name="Nguyen H."/>
            <person name="Wing R."/>
            <person name="Cregan P."/>
            <person name="Specht J."/>
            <person name="Grimwood J."/>
            <person name="Rokhsar D."/>
            <person name="Stacey G."/>
            <person name="Shoemaker R."/>
            <person name="Jackson S."/>
        </authorList>
    </citation>
    <scope>NUCLEOTIDE SEQUENCE</scope>
    <source>
        <tissue evidence="5">Callus</tissue>
    </source>
</reference>
<dbReference type="PANTHER" id="PTHR22748">
    <property type="entry name" value="AP ENDONUCLEASE"/>
    <property type="match status" value="1"/>
</dbReference>
<keyword evidence="7" id="KW-1185">Reference proteome</keyword>
<organism evidence="6">
    <name type="scientific">Glycine max</name>
    <name type="common">Soybean</name>
    <name type="synonym">Glycine hispida</name>
    <dbReference type="NCBI Taxonomy" id="3847"/>
    <lineage>
        <taxon>Eukaryota</taxon>
        <taxon>Viridiplantae</taxon>
        <taxon>Streptophyta</taxon>
        <taxon>Embryophyta</taxon>
        <taxon>Tracheophyta</taxon>
        <taxon>Spermatophyta</taxon>
        <taxon>Magnoliopsida</taxon>
        <taxon>eudicotyledons</taxon>
        <taxon>Gunneridae</taxon>
        <taxon>Pentapetalae</taxon>
        <taxon>rosids</taxon>
        <taxon>fabids</taxon>
        <taxon>Fabales</taxon>
        <taxon>Fabaceae</taxon>
        <taxon>Papilionoideae</taxon>
        <taxon>50 kb inversion clade</taxon>
        <taxon>NPAAA clade</taxon>
        <taxon>indigoferoid/millettioid clade</taxon>
        <taxon>Phaseoleae</taxon>
        <taxon>Glycine</taxon>
        <taxon>Glycine subgen. Soja</taxon>
    </lineage>
</organism>
<evidence type="ECO:0008006" key="8">
    <source>
        <dbReference type="Google" id="ProtNLM"/>
    </source>
</evidence>
<comment type="cofactor">
    <cofactor evidence="1">
        <name>Mg(2+)</name>
        <dbReference type="ChEBI" id="CHEBI:18420"/>
    </cofactor>
</comment>
<dbReference type="AlphaFoldDB" id="K7MR52"/>
<evidence type="ECO:0000256" key="3">
    <source>
        <dbReference type="ARBA" id="ARBA00022801"/>
    </source>
</evidence>
<name>K7MR52_SOYBN</name>
<dbReference type="SUPFAM" id="SSF56219">
    <property type="entry name" value="DNase I-like"/>
    <property type="match status" value="1"/>
</dbReference>
<dbReference type="GO" id="GO:0003906">
    <property type="term" value="F:DNA-(apurinic or apyrimidinic site) endonuclease activity"/>
    <property type="evidence" value="ECO:0000318"/>
    <property type="project" value="GO_Central"/>
</dbReference>
<dbReference type="PaxDb" id="3847-GLYMA18G12573.1"/>
<dbReference type="GO" id="GO:0006284">
    <property type="term" value="P:base-excision repair"/>
    <property type="evidence" value="ECO:0000318"/>
    <property type="project" value="GO_Central"/>
</dbReference>
<dbReference type="GO" id="GO:0008311">
    <property type="term" value="F:double-stranded DNA 3'-5' DNA exonuclease activity"/>
    <property type="evidence" value="ECO:0000318"/>
    <property type="project" value="GO_Central"/>
</dbReference>
<evidence type="ECO:0000313" key="6">
    <source>
        <dbReference type="EnsemblPlants" id="KRG98898"/>
    </source>
</evidence>
<dbReference type="Gene3D" id="3.60.10.10">
    <property type="entry name" value="Endonuclease/exonuclease/phosphatase"/>
    <property type="match status" value="1"/>
</dbReference>
<reference evidence="6" key="2">
    <citation type="submission" date="2018-02" db="UniProtKB">
        <authorList>
            <consortium name="EnsemblPlants"/>
        </authorList>
    </citation>
    <scope>IDENTIFICATION</scope>
    <source>
        <strain evidence="6">Williams 82</strain>
    </source>
</reference>
<dbReference type="EMBL" id="CM000851">
    <property type="protein sequence ID" value="KRG98898.1"/>
    <property type="molecule type" value="Genomic_DNA"/>
</dbReference>
<evidence type="ECO:0000256" key="4">
    <source>
        <dbReference type="ARBA" id="ARBA00022842"/>
    </source>
</evidence>
<dbReference type="GO" id="GO:0046872">
    <property type="term" value="F:metal ion binding"/>
    <property type="evidence" value="ECO:0007669"/>
    <property type="project" value="UniProtKB-KW"/>
</dbReference>
<evidence type="ECO:0000256" key="1">
    <source>
        <dbReference type="ARBA" id="ARBA00001946"/>
    </source>
</evidence>
<dbReference type="EnsemblPlants" id="KRG98898">
    <property type="protein sequence ID" value="KRG98898"/>
    <property type="gene ID" value="GLYMA_18G105700"/>
</dbReference>
<evidence type="ECO:0000313" key="5">
    <source>
        <dbReference type="EMBL" id="KRG98898.1"/>
    </source>
</evidence>
<keyword evidence="3" id="KW-0378">Hydrolase</keyword>
<gene>
    <name evidence="5" type="ORF">GLYMA_18G105700</name>
</gene>
<sequence length="210" mass="24702">MLSFKTKGLGRRIKVKTARGLIRKYDTQFVTLQETKKDFIDLEFYKRLWGDYVVSWEAIFENNTSGGFLCCWGNVVFSMSRVHKGNGFLAIEGNWRDNNEVITLVNVYSPWDLEGKRRFWKELLDYKNSSNVSRWCITRDFNSVRKRNERGVARCLARINTRGPKSFRMLNCWFQGPSFHKVVKEICQNFQVEGQSAYVLKEILKSLNKL</sequence>
<keyword evidence="4" id="KW-0460">Magnesium</keyword>
<reference evidence="5 6" key="1">
    <citation type="journal article" date="2010" name="Nature">
        <title>Genome sequence of the palaeopolyploid soybean.</title>
        <authorList>
            <person name="Schmutz J."/>
            <person name="Cannon S.B."/>
            <person name="Schlueter J."/>
            <person name="Ma J."/>
            <person name="Mitros T."/>
            <person name="Nelson W."/>
            <person name="Hyten D.L."/>
            <person name="Song Q."/>
            <person name="Thelen J.J."/>
            <person name="Cheng J."/>
            <person name="Xu D."/>
            <person name="Hellsten U."/>
            <person name="May G.D."/>
            <person name="Yu Y."/>
            <person name="Sakurai T."/>
            <person name="Umezawa T."/>
            <person name="Bhattacharyya M.K."/>
            <person name="Sandhu D."/>
            <person name="Valliyodan B."/>
            <person name="Lindquist E."/>
            <person name="Peto M."/>
            <person name="Grant D."/>
            <person name="Shu S."/>
            <person name="Goodstein D."/>
            <person name="Barry K."/>
            <person name="Futrell-Griggs M."/>
            <person name="Abernathy B."/>
            <person name="Du J."/>
            <person name="Tian Z."/>
            <person name="Zhu L."/>
            <person name="Gill N."/>
            <person name="Joshi T."/>
            <person name="Libault M."/>
            <person name="Sethuraman A."/>
            <person name="Zhang X.-C."/>
            <person name="Shinozaki K."/>
            <person name="Nguyen H.T."/>
            <person name="Wing R.A."/>
            <person name="Cregan P."/>
            <person name="Specht J."/>
            <person name="Grimwood J."/>
            <person name="Rokhsar D."/>
            <person name="Stacey G."/>
            <person name="Shoemaker R.C."/>
            <person name="Jackson S.A."/>
        </authorList>
    </citation>
    <scope>NUCLEOTIDE SEQUENCE [LARGE SCALE GENOMIC DNA]</scope>
    <source>
        <strain evidence="6">cv. Williams 82</strain>
        <tissue evidence="5">Callus</tissue>
    </source>
</reference>
<dbReference type="GO" id="GO:0008081">
    <property type="term" value="F:phosphoric diester hydrolase activity"/>
    <property type="evidence" value="ECO:0000318"/>
    <property type="project" value="GO_Central"/>
</dbReference>
<dbReference type="InterPro" id="IPR036691">
    <property type="entry name" value="Endo/exonu/phosph_ase_sf"/>
</dbReference>